<feature type="transmembrane region" description="Helical" evidence="1">
    <location>
        <begin position="45"/>
        <end position="66"/>
    </location>
</feature>
<reference evidence="2" key="1">
    <citation type="submission" date="2018-06" db="EMBL/GenBank/DDBJ databases">
        <authorList>
            <person name="Zhirakovskaya E."/>
        </authorList>
    </citation>
    <scope>NUCLEOTIDE SEQUENCE</scope>
</reference>
<sequence>MWRMVLSDQAGAGLLASKSKTGRGLSNRRNDKGPLRSLKLSTSRLVIVFAVLATLGGPLCSLECLMQCRAGTLLIY</sequence>
<organism evidence="2">
    <name type="scientific">hydrothermal vent metagenome</name>
    <dbReference type="NCBI Taxonomy" id="652676"/>
    <lineage>
        <taxon>unclassified sequences</taxon>
        <taxon>metagenomes</taxon>
        <taxon>ecological metagenomes</taxon>
    </lineage>
</organism>
<evidence type="ECO:0000313" key="2">
    <source>
        <dbReference type="EMBL" id="VAW58167.1"/>
    </source>
</evidence>
<keyword evidence="1" id="KW-0812">Transmembrane</keyword>
<dbReference type="EMBL" id="UOFG01000022">
    <property type="protein sequence ID" value="VAW58167.1"/>
    <property type="molecule type" value="Genomic_DNA"/>
</dbReference>
<protein>
    <submittedName>
        <fullName evidence="2">Uncharacterized protein</fullName>
    </submittedName>
</protein>
<proteinExistence type="predicted"/>
<dbReference type="AlphaFoldDB" id="A0A3B0X5I1"/>
<evidence type="ECO:0000256" key="1">
    <source>
        <dbReference type="SAM" id="Phobius"/>
    </source>
</evidence>
<accession>A0A3B0X5I1</accession>
<name>A0A3B0X5I1_9ZZZZ</name>
<keyword evidence="1" id="KW-0472">Membrane</keyword>
<keyword evidence="1" id="KW-1133">Transmembrane helix</keyword>
<gene>
    <name evidence="2" type="ORF">MNBD_GAMMA11-376</name>
</gene>